<evidence type="ECO:0000256" key="2">
    <source>
        <dbReference type="ARBA" id="ARBA00023002"/>
    </source>
</evidence>
<reference evidence="3 4" key="1">
    <citation type="journal article" date="2019" name="Nat. Ecol. Evol.">
        <title>Megaphylogeny resolves global patterns of mushroom evolution.</title>
        <authorList>
            <person name="Varga T."/>
            <person name="Krizsan K."/>
            <person name="Foldi C."/>
            <person name="Dima B."/>
            <person name="Sanchez-Garcia M."/>
            <person name="Sanchez-Ramirez S."/>
            <person name="Szollosi G.J."/>
            <person name="Szarkandi J.G."/>
            <person name="Papp V."/>
            <person name="Albert L."/>
            <person name="Andreopoulos W."/>
            <person name="Angelini C."/>
            <person name="Antonin V."/>
            <person name="Barry K.W."/>
            <person name="Bougher N.L."/>
            <person name="Buchanan P."/>
            <person name="Buyck B."/>
            <person name="Bense V."/>
            <person name="Catcheside P."/>
            <person name="Chovatia M."/>
            <person name="Cooper J."/>
            <person name="Damon W."/>
            <person name="Desjardin D."/>
            <person name="Finy P."/>
            <person name="Geml J."/>
            <person name="Haridas S."/>
            <person name="Hughes K."/>
            <person name="Justo A."/>
            <person name="Karasinski D."/>
            <person name="Kautmanova I."/>
            <person name="Kiss B."/>
            <person name="Kocsube S."/>
            <person name="Kotiranta H."/>
            <person name="LaButti K.M."/>
            <person name="Lechner B.E."/>
            <person name="Liimatainen K."/>
            <person name="Lipzen A."/>
            <person name="Lukacs Z."/>
            <person name="Mihaltcheva S."/>
            <person name="Morgado L.N."/>
            <person name="Niskanen T."/>
            <person name="Noordeloos M.E."/>
            <person name="Ohm R.A."/>
            <person name="Ortiz-Santana B."/>
            <person name="Ovrebo C."/>
            <person name="Racz N."/>
            <person name="Riley R."/>
            <person name="Savchenko A."/>
            <person name="Shiryaev A."/>
            <person name="Soop K."/>
            <person name="Spirin V."/>
            <person name="Szebenyi C."/>
            <person name="Tomsovsky M."/>
            <person name="Tulloss R.E."/>
            <person name="Uehling J."/>
            <person name="Grigoriev I.V."/>
            <person name="Vagvolgyi C."/>
            <person name="Papp T."/>
            <person name="Martin F.M."/>
            <person name="Miettinen O."/>
            <person name="Hibbett D.S."/>
            <person name="Nagy L.G."/>
        </authorList>
    </citation>
    <scope>NUCLEOTIDE SEQUENCE [LARGE SCALE GENOMIC DNA]</scope>
    <source>
        <strain evidence="3 4">CBS 166.37</strain>
    </source>
</reference>
<dbReference type="CDD" id="cd05233">
    <property type="entry name" value="SDR_c"/>
    <property type="match status" value="1"/>
</dbReference>
<dbReference type="Proteomes" id="UP000308652">
    <property type="component" value="Unassembled WGS sequence"/>
</dbReference>
<keyword evidence="4" id="KW-1185">Reference proteome</keyword>
<comment type="similarity">
    <text evidence="1">Belongs to the short-chain dehydrogenases/reductases (SDR) family.</text>
</comment>
<name>A0A5C3LZJ5_9AGAR</name>
<dbReference type="AlphaFoldDB" id="A0A5C3LZJ5"/>
<dbReference type="STRING" id="68775.A0A5C3LZJ5"/>
<dbReference type="PRINTS" id="PR00081">
    <property type="entry name" value="GDHRDH"/>
</dbReference>
<evidence type="ECO:0000313" key="3">
    <source>
        <dbReference type="EMBL" id="TFK37526.1"/>
    </source>
</evidence>
<dbReference type="EMBL" id="ML213607">
    <property type="protein sequence ID" value="TFK37526.1"/>
    <property type="molecule type" value="Genomic_DNA"/>
</dbReference>
<evidence type="ECO:0008006" key="5">
    <source>
        <dbReference type="Google" id="ProtNLM"/>
    </source>
</evidence>
<dbReference type="OrthoDB" id="10253736at2759"/>
<dbReference type="InterPro" id="IPR036291">
    <property type="entry name" value="NAD(P)-bd_dom_sf"/>
</dbReference>
<proteinExistence type="inferred from homology"/>
<dbReference type="SUPFAM" id="SSF51735">
    <property type="entry name" value="NAD(P)-binding Rossmann-fold domains"/>
    <property type="match status" value="1"/>
</dbReference>
<dbReference type="GO" id="GO:0016491">
    <property type="term" value="F:oxidoreductase activity"/>
    <property type="evidence" value="ECO:0007669"/>
    <property type="project" value="UniProtKB-KW"/>
</dbReference>
<evidence type="ECO:0000256" key="1">
    <source>
        <dbReference type="ARBA" id="ARBA00006484"/>
    </source>
</evidence>
<dbReference type="PANTHER" id="PTHR24321:SF8">
    <property type="entry name" value="ESTRADIOL 17-BETA-DEHYDROGENASE 8-RELATED"/>
    <property type="match status" value="1"/>
</dbReference>
<organism evidence="3 4">
    <name type="scientific">Crucibulum laeve</name>
    <dbReference type="NCBI Taxonomy" id="68775"/>
    <lineage>
        <taxon>Eukaryota</taxon>
        <taxon>Fungi</taxon>
        <taxon>Dikarya</taxon>
        <taxon>Basidiomycota</taxon>
        <taxon>Agaricomycotina</taxon>
        <taxon>Agaricomycetes</taxon>
        <taxon>Agaricomycetidae</taxon>
        <taxon>Agaricales</taxon>
        <taxon>Agaricineae</taxon>
        <taxon>Nidulariaceae</taxon>
        <taxon>Crucibulum</taxon>
    </lineage>
</organism>
<dbReference type="Pfam" id="PF13561">
    <property type="entry name" value="adh_short_C2"/>
    <property type="match status" value="1"/>
</dbReference>
<protein>
    <recommendedName>
        <fullName evidence="5">NAD(P)-binding protein</fullName>
    </recommendedName>
</protein>
<sequence length="271" mass="29159">MDLGLTGVHVLVTGASGGIGLESVRVFLDQGAKVTAHYNTNSSSLTPLIEKYGSNRIQSIQANIGEEASVLDMFSSASKTFKAVQVLVVNHGIFPPPAPLWEISLERWQNTLNINLTGSFLVTREYLRQLKSESDSVKEKASIVFIGSTAGKIGCASYADYAASKSAMMYGLPLSLKNEIVKIAPRGRVNAIGPGFVKTEMIAEALKDPKVLYMDMATTPLRKVATPFDVATQIVLLSSQKVSGHVNGQVVMVDGGLEGRLQNQPEDIFEV</sequence>
<accession>A0A5C3LZJ5</accession>
<evidence type="ECO:0000313" key="4">
    <source>
        <dbReference type="Proteomes" id="UP000308652"/>
    </source>
</evidence>
<dbReference type="Gene3D" id="3.40.50.720">
    <property type="entry name" value="NAD(P)-binding Rossmann-like Domain"/>
    <property type="match status" value="1"/>
</dbReference>
<gene>
    <name evidence="3" type="ORF">BDQ12DRAFT_736063</name>
</gene>
<keyword evidence="2" id="KW-0560">Oxidoreductase</keyword>
<dbReference type="PANTHER" id="PTHR24321">
    <property type="entry name" value="DEHYDROGENASES, SHORT CHAIN"/>
    <property type="match status" value="1"/>
</dbReference>
<dbReference type="InterPro" id="IPR002347">
    <property type="entry name" value="SDR_fam"/>
</dbReference>